<feature type="domain" description="AP2/ERF" evidence="8">
    <location>
        <begin position="70"/>
        <end position="105"/>
    </location>
</feature>
<dbReference type="Proteomes" id="UP000823775">
    <property type="component" value="Unassembled WGS sequence"/>
</dbReference>
<evidence type="ECO:0000256" key="1">
    <source>
        <dbReference type="ARBA" id="ARBA00004123"/>
    </source>
</evidence>
<feature type="region of interest" description="Disordered" evidence="6">
    <location>
        <begin position="112"/>
        <end position="134"/>
    </location>
</feature>
<dbReference type="InterPro" id="IPR001471">
    <property type="entry name" value="AP2/ERF_dom"/>
</dbReference>
<name>A0ABS8VN85_DATST</name>
<keyword evidence="7" id="KW-0472">Membrane</keyword>
<feature type="transmembrane region" description="Helical" evidence="7">
    <location>
        <begin position="12"/>
        <end position="34"/>
    </location>
</feature>
<organism evidence="9 10">
    <name type="scientific">Datura stramonium</name>
    <name type="common">Jimsonweed</name>
    <name type="synonym">Common thornapple</name>
    <dbReference type="NCBI Taxonomy" id="4076"/>
    <lineage>
        <taxon>Eukaryota</taxon>
        <taxon>Viridiplantae</taxon>
        <taxon>Streptophyta</taxon>
        <taxon>Embryophyta</taxon>
        <taxon>Tracheophyta</taxon>
        <taxon>Spermatophyta</taxon>
        <taxon>Magnoliopsida</taxon>
        <taxon>eudicotyledons</taxon>
        <taxon>Gunneridae</taxon>
        <taxon>Pentapetalae</taxon>
        <taxon>asterids</taxon>
        <taxon>lamiids</taxon>
        <taxon>Solanales</taxon>
        <taxon>Solanaceae</taxon>
        <taxon>Solanoideae</taxon>
        <taxon>Datureae</taxon>
        <taxon>Datura</taxon>
    </lineage>
</organism>
<evidence type="ECO:0000313" key="10">
    <source>
        <dbReference type="Proteomes" id="UP000823775"/>
    </source>
</evidence>
<dbReference type="PANTHER" id="PTHR31190:SF469">
    <property type="entry name" value="ETHYLENE-RESPONSIVE TRANSCRIPTION FACTOR 1B-LIKE"/>
    <property type="match status" value="1"/>
</dbReference>
<evidence type="ECO:0000313" key="9">
    <source>
        <dbReference type="EMBL" id="MCE0480877.1"/>
    </source>
</evidence>
<feature type="region of interest" description="Disordered" evidence="6">
    <location>
        <begin position="49"/>
        <end position="72"/>
    </location>
</feature>
<dbReference type="InterPro" id="IPR044808">
    <property type="entry name" value="ERF_plant"/>
</dbReference>
<keyword evidence="3" id="KW-0238">DNA-binding</keyword>
<keyword evidence="2" id="KW-0805">Transcription regulation</keyword>
<dbReference type="PROSITE" id="PS51032">
    <property type="entry name" value="AP2_ERF"/>
    <property type="match status" value="1"/>
</dbReference>
<sequence length="134" mass="15151">MDSNFLVKKTHFFSLSMLTTLNRCSFFVFLLTTLGKQLQKRLPHTRLRKKVSSTSQDIGEIGAKPAKEKSCQGVRRRSWGKFAAKIRDSTRNGVRVWLGIFDSAENWNLTSGRPNMHVPRAAHSTDVSSAARRS</sequence>
<keyword evidence="5" id="KW-0539">Nucleus</keyword>
<keyword evidence="7" id="KW-0812">Transmembrane</keyword>
<evidence type="ECO:0000259" key="8">
    <source>
        <dbReference type="PROSITE" id="PS51032"/>
    </source>
</evidence>
<comment type="caution">
    <text evidence="9">The sequence shown here is derived from an EMBL/GenBank/DDBJ whole genome shotgun (WGS) entry which is preliminary data.</text>
</comment>
<comment type="subcellular location">
    <subcellularLocation>
        <location evidence="1">Nucleus</location>
    </subcellularLocation>
</comment>
<evidence type="ECO:0000256" key="5">
    <source>
        <dbReference type="ARBA" id="ARBA00023242"/>
    </source>
</evidence>
<evidence type="ECO:0000256" key="2">
    <source>
        <dbReference type="ARBA" id="ARBA00023015"/>
    </source>
</evidence>
<dbReference type="InterPro" id="IPR036955">
    <property type="entry name" value="AP2/ERF_dom_sf"/>
</dbReference>
<dbReference type="PANTHER" id="PTHR31190">
    <property type="entry name" value="DNA-BINDING DOMAIN"/>
    <property type="match status" value="1"/>
</dbReference>
<proteinExistence type="predicted"/>
<dbReference type="Gene3D" id="3.30.730.10">
    <property type="entry name" value="AP2/ERF domain"/>
    <property type="match status" value="1"/>
</dbReference>
<evidence type="ECO:0000256" key="4">
    <source>
        <dbReference type="ARBA" id="ARBA00023163"/>
    </source>
</evidence>
<dbReference type="EMBL" id="JACEIK010005179">
    <property type="protein sequence ID" value="MCE0480877.1"/>
    <property type="molecule type" value="Genomic_DNA"/>
</dbReference>
<evidence type="ECO:0000256" key="6">
    <source>
        <dbReference type="SAM" id="MobiDB-lite"/>
    </source>
</evidence>
<keyword evidence="10" id="KW-1185">Reference proteome</keyword>
<dbReference type="SUPFAM" id="SSF54171">
    <property type="entry name" value="DNA-binding domain"/>
    <property type="match status" value="1"/>
</dbReference>
<dbReference type="SMART" id="SM00380">
    <property type="entry name" value="AP2"/>
    <property type="match status" value="1"/>
</dbReference>
<evidence type="ECO:0000256" key="3">
    <source>
        <dbReference type="ARBA" id="ARBA00023125"/>
    </source>
</evidence>
<dbReference type="InterPro" id="IPR016177">
    <property type="entry name" value="DNA-bd_dom_sf"/>
</dbReference>
<keyword evidence="4" id="KW-0804">Transcription</keyword>
<evidence type="ECO:0000256" key="7">
    <source>
        <dbReference type="SAM" id="Phobius"/>
    </source>
</evidence>
<keyword evidence="7" id="KW-1133">Transmembrane helix</keyword>
<reference evidence="9 10" key="1">
    <citation type="journal article" date="2021" name="BMC Genomics">
        <title>Datura genome reveals duplications of psychoactive alkaloid biosynthetic genes and high mutation rate following tissue culture.</title>
        <authorList>
            <person name="Rajewski A."/>
            <person name="Carter-House D."/>
            <person name="Stajich J."/>
            <person name="Litt A."/>
        </authorList>
    </citation>
    <scope>NUCLEOTIDE SEQUENCE [LARGE SCALE GENOMIC DNA]</scope>
    <source>
        <strain evidence="9">AR-01</strain>
    </source>
</reference>
<protein>
    <recommendedName>
        <fullName evidence="8">AP2/ERF domain-containing protein</fullName>
    </recommendedName>
</protein>
<accession>A0ABS8VN85</accession>
<gene>
    <name evidence="9" type="ORF">HAX54_038070</name>
</gene>